<protein>
    <recommendedName>
        <fullName evidence="5">FAD-binding domain-containing protein</fullName>
    </recommendedName>
</protein>
<evidence type="ECO:0000256" key="3">
    <source>
        <dbReference type="ARBA" id="ARBA00023002"/>
    </source>
</evidence>
<name>A0A7H8QNB4_TALRU</name>
<dbReference type="AlphaFoldDB" id="A0A7H8QNB4"/>
<keyword evidence="3" id="KW-0560">Oxidoreductase</keyword>
<sequence>MSSYQPRIAIIGAGPAGLTLGVLLHKHGIPFTIFELRQEPTEEELLKPAGSLDLHEESGIAAIKECGLLEEFASFTGDCTEADRVCNMYGDLLYADEGELAKRPEIARPKIIKLLLSNLPASSIKWGHKLMSVKASGLSDPAETELDFGEHGKDTFDLVIGADGAWSRVRALLTEEKPHYAGMYIITLDIRQIASRHPRLAEWIGTGSLQCLGNRHGICTQRSMQGSARIYIFISVEDEHFAATSGLNKKTAAQAKEQLLCDNSLFSLWGSMIKELVAAACDDESIYKPGQTIDIKPLYTLPVGYTWEHHLGATLVGDAAHLMNPPAGQGVNLAMKDSLMLAQAIIKAHAIVDQDPALFRGTLDTLITDFERNMSVAAKEIADMTMKINDIQFGSDDAATVMANFFRSCGES</sequence>
<keyword evidence="7" id="KW-1185">Reference proteome</keyword>
<keyword evidence="2" id="KW-0274">FAD</keyword>
<gene>
    <name evidence="6" type="ORF">TRUGW13939_02428</name>
</gene>
<dbReference type="PANTHER" id="PTHR46972:SF1">
    <property type="entry name" value="FAD DEPENDENT OXIDOREDUCTASE DOMAIN-CONTAINING PROTEIN"/>
    <property type="match status" value="1"/>
</dbReference>
<evidence type="ECO:0000313" key="6">
    <source>
        <dbReference type="EMBL" id="QKX55336.1"/>
    </source>
</evidence>
<feature type="domain" description="FAD-binding" evidence="5">
    <location>
        <begin position="8"/>
        <end position="250"/>
    </location>
</feature>
<dbReference type="RefSeq" id="XP_035341515.1">
    <property type="nucleotide sequence ID" value="XM_035485622.1"/>
</dbReference>
<dbReference type="Proteomes" id="UP000509510">
    <property type="component" value="Chromosome I"/>
</dbReference>
<dbReference type="InterPro" id="IPR036188">
    <property type="entry name" value="FAD/NAD-bd_sf"/>
</dbReference>
<evidence type="ECO:0000256" key="4">
    <source>
        <dbReference type="ARBA" id="ARBA00023033"/>
    </source>
</evidence>
<dbReference type="SUPFAM" id="SSF51905">
    <property type="entry name" value="FAD/NAD(P)-binding domain"/>
    <property type="match status" value="1"/>
</dbReference>
<dbReference type="GO" id="GO:0004497">
    <property type="term" value="F:monooxygenase activity"/>
    <property type="evidence" value="ECO:0007669"/>
    <property type="project" value="UniProtKB-KW"/>
</dbReference>
<dbReference type="EMBL" id="CP055898">
    <property type="protein sequence ID" value="QKX55336.1"/>
    <property type="molecule type" value="Genomic_DNA"/>
</dbReference>
<reference evidence="7" key="1">
    <citation type="submission" date="2020-06" db="EMBL/GenBank/DDBJ databases">
        <title>A chromosome-scale genome assembly of Talaromyces rugulosus W13939.</title>
        <authorList>
            <person name="Wang B."/>
            <person name="Guo L."/>
            <person name="Ye K."/>
            <person name="Wang L."/>
        </authorList>
    </citation>
    <scope>NUCLEOTIDE SEQUENCE [LARGE SCALE GENOMIC DNA]</scope>
    <source>
        <strain evidence="7">W13939</strain>
    </source>
</reference>
<accession>A0A7H8QNB4</accession>
<evidence type="ECO:0000256" key="1">
    <source>
        <dbReference type="ARBA" id="ARBA00022630"/>
    </source>
</evidence>
<dbReference type="OrthoDB" id="655030at2759"/>
<dbReference type="GO" id="GO:0071949">
    <property type="term" value="F:FAD binding"/>
    <property type="evidence" value="ECO:0007669"/>
    <property type="project" value="InterPro"/>
</dbReference>
<dbReference type="Pfam" id="PF01494">
    <property type="entry name" value="FAD_binding_3"/>
    <property type="match status" value="2"/>
</dbReference>
<dbReference type="PRINTS" id="PR00420">
    <property type="entry name" value="RNGMNOXGNASE"/>
</dbReference>
<dbReference type="InterPro" id="IPR002938">
    <property type="entry name" value="FAD-bd"/>
</dbReference>
<keyword evidence="4" id="KW-0503">Monooxygenase</keyword>
<dbReference type="PANTHER" id="PTHR46972">
    <property type="entry name" value="MONOOXYGENASE ASQM-RELATED"/>
    <property type="match status" value="1"/>
</dbReference>
<evidence type="ECO:0000313" key="7">
    <source>
        <dbReference type="Proteomes" id="UP000509510"/>
    </source>
</evidence>
<evidence type="ECO:0000256" key="2">
    <source>
        <dbReference type="ARBA" id="ARBA00022827"/>
    </source>
</evidence>
<dbReference type="Gene3D" id="3.50.50.60">
    <property type="entry name" value="FAD/NAD(P)-binding domain"/>
    <property type="match status" value="1"/>
</dbReference>
<proteinExistence type="predicted"/>
<dbReference type="KEGG" id="trg:TRUGW13939_02428"/>
<organism evidence="6 7">
    <name type="scientific">Talaromyces rugulosus</name>
    <name type="common">Penicillium rugulosum</name>
    <dbReference type="NCBI Taxonomy" id="121627"/>
    <lineage>
        <taxon>Eukaryota</taxon>
        <taxon>Fungi</taxon>
        <taxon>Dikarya</taxon>
        <taxon>Ascomycota</taxon>
        <taxon>Pezizomycotina</taxon>
        <taxon>Eurotiomycetes</taxon>
        <taxon>Eurotiomycetidae</taxon>
        <taxon>Eurotiales</taxon>
        <taxon>Trichocomaceae</taxon>
        <taxon>Talaromyces</taxon>
        <taxon>Talaromyces sect. Islandici</taxon>
    </lineage>
</organism>
<evidence type="ECO:0000259" key="5">
    <source>
        <dbReference type="Pfam" id="PF01494"/>
    </source>
</evidence>
<feature type="domain" description="FAD-binding" evidence="5">
    <location>
        <begin position="315"/>
        <end position="347"/>
    </location>
</feature>
<dbReference type="GeneID" id="55989937"/>
<keyword evidence="1" id="KW-0285">Flavoprotein</keyword>